<name>E9T0P5_RHOHA</name>
<sequence>MLDVMRRNYDIVGTAATGGALWALHAPWPLWAVWGGIIVFIAQDRIRAARHA</sequence>
<protein>
    <submittedName>
        <fullName evidence="2">Uncharacterized protein</fullName>
    </submittedName>
</protein>
<dbReference type="EMBL" id="ADNW02000010">
    <property type="protein sequence ID" value="EGD23996.1"/>
    <property type="molecule type" value="Genomic_DNA"/>
</dbReference>
<feature type="transmembrane region" description="Helical" evidence="1">
    <location>
        <begin position="20"/>
        <end position="42"/>
    </location>
</feature>
<gene>
    <name evidence="2" type="ORF">HMPREF0724_12204</name>
</gene>
<evidence type="ECO:0000313" key="3">
    <source>
        <dbReference type="Proteomes" id="UP000004245"/>
    </source>
</evidence>
<keyword evidence="1" id="KW-0472">Membrane</keyword>
<evidence type="ECO:0000313" key="2">
    <source>
        <dbReference type="EMBL" id="EGD23996.1"/>
    </source>
</evidence>
<dbReference type="RefSeq" id="WP_005515318.1">
    <property type="nucleotide sequence ID" value="NZ_CM001149.1"/>
</dbReference>
<evidence type="ECO:0000256" key="1">
    <source>
        <dbReference type="SAM" id="Phobius"/>
    </source>
</evidence>
<dbReference type="HOGENOM" id="CLU_3084179_0_0_11"/>
<dbReference type="Proteomes" id="UP000004245">
    <property type="component" value="Unassembled WGS sequence"/>
</dbReference>
<keyword evidence="1" id="KW-1133">Transmembrane helix</keyword>
<reference evidence="2" key="1">
    <citation type="submission" date="2011-01" db="EMBL/GenBank/DDBJ databases">
        <authorList>
            <person name="Muzny D."/>
            <person name="Qin X."/>
            <person name="Buhay C."/>
            <person name="Dugan-Rocha S."/>
            <person name="Ding Y."/>
            <person name="Chen G."/>
            <person name="Hawes A."/>
            <person name="Holder M."/>
            <person name="Jhangiani S."/>
            <person name="Johnson A."/>
            <person name="Khan Z."/>
            <person name="Li Z."/>
            <person name="Liu W."/>
            <person name="Liu X."/>
            <person name="Perez L."/>
            <person name="Shen H."/>
            <person name="Wang Q."/>
            <person name="Watt J."/>
            <person name="Xi L."/>
            <person name="Xin Y."/>
            <person name="Zhou J."/>
            <person name="Deng J."/>
            <person name="Jiang H."/>
            <person name="Liu Y."/>
            <person name="Qu J."/>
            <person name="Song X.-Z."/>
            <person name="Zhang L."/>
            <person name="Villasana D."/>
            <person name="Johnson A."/>
            <person name="Liu J."/>
            <person name="Liyanage D."/>
            <person name="Lorensuhewa L."/>
            <person name="Robinson T."/>
            <person name="Song A."/>
            <person name="Song B.-B."/>
            <person name="Dinh H."/>
            <person name="Thornton R."/>
            <person name="Coyle M."/>
            <person name="Francisco L."/>
            <person name="Jackson L."/>
            <person name="Javaid M."/>
            <person name="Korchina V."/>
            <person name="Kovar C."/>
            <person name="Mata R."/>
            <person name="Mathew T."/>
            <person name="Ngo R."/>
            <person name="Nguyen L."/>
            <person name="Nguyen N."/>
            <person name="Okwuonu G."/>
            <person name="Ongeri F."/>
            <person name="Pham C."/>
            <person name="Simmons D."/>
            <person name="Wilczek-Boney K."/>
            <person name="Hale W."/>
            <person name="Jakkamsetti A."/>
            <person name="Pham P."/>
            <person name="Ruth R."/>
            <person name="San Lucas F."/>
            <person name="Warren J."/>
            <person name="Zhang J."/>
            <person name="Zhao Z."/>
            <person name="Zhou C."/>
            <person name="Zhu D."/>
            <person name="Lee S."/>
            <person name="Bess C."/>
            <person name="Blankenburg K."/>
            <person name="Forbes L."/>
            <person name="Fu Q."/>
            <person name="Gubbala S."/>
            <person name="Hirani K."/>
            <person name="Jayaseelan J.C."/>
            <person name="Lara F."/>
            <person name="Munidasa M."/>
            <person name="Palculict T."/>
            <person name="Patil S."/>
            <person name="Pu L.-L."/>
            <person name="Saada N."/>
            <person name="Tang L."/>
            <person name="Weissenberger G."/>
            <person name="Zhu Y."/>
            <person name="Hemphill L."/>
            <person name="Shang Y."/>
            <person name="Youmans B."/>
            <person name="Ayvaz T."/>
            <person name="Ross M."/>
            <person name="Santibanez J."/>
            <person name="Aqrawi P."/>
            <person name="Gross S."/>
            <person name="Joshi V."/>
            <person name="Fowler G."/>
            <person name="Nazareth L."/>
            <person name="Reid J."/>
            <person name="Worley K."/>
            <person name="Petrosino J."/>
            <person name="Highlander S."/>
            <person name="Gibbs R."/>
        </authorList>
    </citation>
    <scope>NUCLEOTIDE SEQUENCE [LARGE SCALE GENOMIC DNA]</scope>
    <source>
        <strain evidence="2">ATCC 33707</strain>
    </source>
</reference>
<comment type="caution">
    <text evidence="2">The sequence shown here is derived from an EMBL/GenBank/DDBJ whole genome shotgun (WGS) entry which is preliminary data.</text>
</comment>
<organism evidence="2 3">
    <name type="scientific">Prescottella equi ATCC 33707</name>
    <dbReference type="NCBI Taxonomy" id="525370"/>
    <lineage>
        <taxon>Bacteria</taxon>
        <taxon>Bacillati</taxon>
        <taxon>Actinomycetota</taxon>
        <taxon>Actinomycetes</taxon>
        <taxon>Mycobacteriales</taxon>
        <taxon>Nocardiaceae</taxon>
        <taxon>Prescottella</taxon>
    </lineage>
</organism>
<keyword evidence="1" id="KW-0812">Transmembrane</keyword>
<keyword evidence="3" id="KW-1185">Reference proteome</keyword>
<accession>E9T0P5</accession>
<dbReference type="AlphaFoldDB" id="E9T0P5"/>
<proteinExistence type="predicted"/>